<accession>A0A8W8NCU2</accession>
<evidence type="ECO:0000313" key="3">
    <source>
        <dbReference type="EnsemblMetazoa" id="G5254.1:cds"/>
    </source>
</evidence>
<name>A0A8W8NCU2_MAGGI</name>
<keyword evidence="2" id="KW-0732">Signal</keyword>
<keyword evidence="4" id="KW-1185">Reference proteome</keyword>
<reference evidence="3" key="1">
    <citation type="submission" date="2022-08" db="UniProtKB">
        <authorList>
            <consortium name="EnsemblMetazoa"/>
        </authorList>
    </citation>
    <scope>IDENTIFICATION</scope>
    <source>
        <strain evidence="3">05x7-T-G4-1.051#20</strain>
    </source>
</reference>
<protein>
    <submittedName>
        <fullName evidence="3">Uncharacterized protein</fullName>
    </submittedName>
</protein>
<evidence type="ECO:0000256" key="2">
    <source>
        <dbReference type="SAM" id="SignalP"/>
    </source>
</evidence>
<evidence type="ECO:0000313" key="4">
    <source>
        <dbReference type="Proteomes" id="UP000005408"/>
    </source>
</evidence>
<dbReference type="EnsemblMetazoa" id="G5254.1">
    <property type="protein sequence ID" value="G5254.1:cds"/>
    <property type="gene ID" value="G5254"/>
</dbReference>
<feature type="region of interest" description="Disordered" evidence="1">
    <location>
        <begin position="72"/>
        <end position="135"/>
    </location>
</feature>
<proteinExistence type="predicted"/>
<dbReference type="Proteomes" id="UP000005408">
    <property type="component" value="Unassembled WGS sequence"/>
</dbReference>
<feature type="signal peptide" evidence="2">
    <location>
        <begin position="1"/>
        <end position="25"/>
    </location>
</feature>
<feature type="chain" id="PRO_5036470566" evidence="2">
    <location>
        <begin position="26"/>
        <end position="172"/>
    </location>
</feature>
<sequence length="172" mass="18450">IKMNSERILWWLCISILITIEIVSGQRVSENDGLKCQYEGDILTPSICETCRCVNGFYECTFIENCDEDSKTKEIEKESLTGEASIDATDLADARGPPGGRGVEGQRGRQGPRGDPGLNGGNGVPGPPGPVGVPEMSADQAYANYYASVYGQGFKAGGAQRPQYMTANMGPY</sequence>
<organism evidence="3 4">
    <name type="scientific">Magallana gigas</name>
    <name type="common">Pacific oyster</name>
    <name type="synonym">Crassostrea gigas</name>
    <dbReference type="NCBI Taxonomy" id="29159"/>
    <lineage>
        <taxon>Eukaryota</taxon>
        <taxon>Metazoa</taxon>
        <taxon>Spiralia</taxon>
        <taxon>Lophotrochozoa</taxon>
        <taxon>Mollusca</taxon>
        <taxon>Bivalvia</taxon>
        <taxon>Autobranchia</taxon>
        <taxon>Pteriomorphia</taxon>
        <taxon>Ostreida</taxon>
        <taxon>Ostreoidea</taxon>
        <taxon>Ostreidae</taxon>
        <taxon>Magallana</taxon>
    </lineage>
</organism>
<dbReference type="AlphaFoldDB" id="A0A8W8NCU2"/>
<evidence type="ECO:0000256" key="1">
    <source>
        <dbReference type="SAM" id="MobiDB-lite"/>
    </source>
</evidence>